<evidence type="ECO:0000313" key="2">
    <source>
        <dbReference type="WBParaSite" id="JU765_v2.g18570.t1"/>
    </source>
</evidence>
<accession>A0AC34QRB2</accession>
<organism evidence="1 2">
    <name type="scientific">Panagrolaimus sp. JU765</name>
    <dbReference type="NCBI Taxonomy" id="591449"/>
    <lineage>
        <taxon>Eukaryota</taxon>
        <taxon>Metazoa</taxon>
        <taxon>Ecdysozoa</taxon>
        <taxon>Nematoda</taxon>
        <taxon>Chromadorea</taxon>
        <taxon>Rhabditida</taxon>
        <taxon>Tylenchina</taxon>
        <taxon>Panagrolaimomorpha</taxon>
        <taxon>Panagrolaimoidea</taxon>
        <taxon>Panagrolaimidae</taxon>
        <taxon>Panagrolaimus</taxon>
    </lineage>
</organism>
<dbReference type="Proteomes" id="UP000887576">
    <property type="component" value="Unplaced"/>
</dbReference>
<name>A0AC34QRB2_9BILA</name>
<dbReference type="WBParaSite" id="JU765_v2.g18570.t1">
    <property type="protein sequence ID" value="JU765_v2.g18570.t1"/>
    <property type="gene ID" value="JU765_v2.g18570"/>
</dbReference>
<sequence length="444" mass="51048">MGPYLLEIIDWFTHHSENHVLLMKKPVIETLIMLISSLPNSVVERAGRSIKRLVRSHECLPHLLDLKLHLLIIKHLIRRPCLLTRYAQRCPRCEDKRQLGREVIQEISLQANSISGWSFMESLLKSSDEETRFFALSTAVTLIREKQYRNRLYHVFDALNVLFAVVVEILEKVEVAVAELPDETTDEDVFKLQIKILEQNMEKLEAVFFSSASLVSHKMMHDILESQGEYHEAFQAMISKPCQLREPPNDRKVTFKNLDGKVLEVVDVEGLCQNSEYYRGMFENPFLEATTGKREFVVGNEGIEIKDDHFVKFLHLLSGCRGSRCVAIESTSTCVSLVYLSDKYLALELSEQLLSKTGVAQHFLTGSTLCQFASTLVCASATHGRFSDLFFLVLLRYSTQEEINRTLCTMLDLRSCKAFCDMIKEFLQRCVESLPRHPSYRVWI</sequence>
<protein>
    <submittedName>
        <fullName evidence="2">Uncharacterized protein</fullName>
    </submittedName>
</protein>
<evidence type="ECO:0000313" key="1">
    <source>
        <dbReference type="Proteomes" id="UP000887576"/>
    </source>
</evidence>
<proteinExistence type="predicted"/>
<reference evidence="2" key="1">
    <citation type="submission" date="2022-11" db="UniProtKB">
        <authorList>
            <consortium name="WormBaseParasite"/>
        </authorList>
    </citation>
    <scope>IDENTIFICATION</scope>
</reference>